<dbReference type="Pfam" id="PF00135">
    <property type="entry name" value="COesterase"/>
    <property type="match status" value="1"/>
</dbReference>
<comment type="similarity">
    <text evidence="1 3">Belongs to the type-B carboxylesterase/lipase family.</text>
</comment>
<dbReference type="Proteomes" id="UP001484535">
    <property type="component" value="Unassembled WGS sequence"/>
</dbReference>
<name>A0ABV0CV42_9SPHN</name>
<evidence type="ECO:0000256" key="1">
    <source>
        <dbReference type="ARBA" id="ARBA00005964"/>
    </source>
</evidence>
<feature type="domain" description="Carboxylesterase type B" evidence="4">
    <location>
        <begin position="40"/>
        <end position="538"/>
    </location>
</feature>
<protein>
    <recommendedName>
        <fullName evidence="3">Carboxylic ester hydrolase</fullName>
        <ecNumber evidence="3">3.1.1.-</ecNumber>
    </recommendedName>
</protein>
<evidence type="ECO:0000259" key="4">
    <source>
        <dbReference type="Pfam" id="PF00135"/>
    </source>
</evidence>
<accession>A0ABV0CV42</accession>
<dbReference type="InterPro" id="IPR019826">
    <property type="entry name" value="Carboxylesterase_B_AS"/>
</dbReference>
<dbReference type="InterPro" id="IPR006311">
    <property type="entry name" value="TAT_signal"/>
</dbReference>
<keyword evidence="6" id="KW-1185">Reference proteome</keyword>
<dbReference type="EC" id="3.1.1.-" evidence="3"/>
<dbReference type="InterPro" id="IPR002018">
    <property type="entry name" value="CarbesteraseB"/>
</dbReference>
<dbReference type="Gene3D" id="3.40.50.1820">
    <property type="entry name" value="alpha/beta hydrolase"/>
    <property type="match status" value="1"/>
</dbReference>
<dbReference type="SUPFAM" id="SSF53474">
    <property type="entry name" value="alpha/beta-Hydrolases"/>
    <property type="match status" value="1"/>
</dbReference>
<evidence type="ECO:0000313" key="6">
    <source>
        <dbReference type="Proteomes" id="UP001484535"/>
    </source>
</evidence>
<dbReference type="InterPro" id="IPR029058">
    <property type="entry name" value="AB_hydrolase_fold"/>
</dbReference>
<reference evidence="5 6" key="1">
    <citation type="submission" date="2024-05" db="EMBL/GenBank/DDBJ databases">
        <authorList>
            <person name="Park S."/>
        </authorList>
    </citation>
    <scope>NUCLEOTIDE SEQUENCE [LARGE SCALE GENOMIC DNA]</scope>
    <source>
        <strain evidence="5 6">DGU5</strain>
    </source>
</reference>
<dbReference type="RefSeq" id="WP_346784183.1">
    <property type="nucleotide sequence ID" value="NZ_JBDLBR010000002.1"/>
</dbReference>
<keyword evidence="2 3" id="KW-0378">Hydrolase</keyword>
<proteinExistence type="inferred from homology"/>
<comment type="caution">
    <text evidence="5">The sequence shown here is derived from an EMBL/GenBank/DDBJ whole genome shotgun (WGS) entry which is preliminary data.</text>
</comment>
<sequence>MAFDSITRRSALMGVGTAGMLGALPIAGAFAAPPNPDPAAIVETSAGKVRGGLVRGVHLFRGLPYGEPTGGENRFRLPRPRKSWAGVRDCLTWGDRAPQEFITLDAAGATSDLRRDVEDTMPTYRDGMSEDCLNLNLWTPTLERGAGLPVLVWLHPGGFEFGSANLAFSDGTNIARRGDAIVVGVNHRLGALGFLHLEDLAGANSSFEGNLGLHDIILALKWIQANIEGFGGDPDRVMIFGESGGARKVSTLLAMKEAEGLFSRAAIQSGPGIRFPSNGSQTRRTQFLLEELDLSVRELERLRDVPYELIVRAGVRAGQRIRAQLEPGVPFYETYGFAPVTGGGLEGPPFDPAAPATSHHVPILIGTNRHEMSLSYTADMRFDVVDDQQLAVEAAKIAGNHADILLAGYRRGYPEASNRDLLLIMTADHSHRKDSITLAERKLQLGGANVFMYRFDWESPVFGGLMKAAHTYEIPHVFDNTQLCSGMTGGTVDALVLAKKMSDAWVAFARDGSPQTAALPNWQPYDLNSRTTMIFDDDCRVVSDPGQAERLLWRQIERDQGLWS</sequence>
<dbReference type="EMBL" id="JBDLBR010000002">
    <property type="protein sequence ID" value="MEN7536730.1"/>
    <property type="molecule type" value="Genomic_DNA"/>
</dbReference>
<dbReference type="PROSITE" id="PS00122">
    <property type="entry name" value="CARBOXYLESTERASE_B_1"/>
    <property type="match status" value="1"/>
</dbReference>
<dbReference type="InterPro" id="IPR050309">
    <property type="entry name" value="Type-B_Carboxylest/Lipase"/>
</dbReference>
<organism evidence="5 6">
    <name type="scientific">Aurantiacibacter flavus</name>
    <dbReference type="NCBI Taxonomy" id="3145232"/>
    <lineage>
        <taxon>Bacteria</taxon>
        <taxon>Pseudomonadati</taxon>
        <taxon>Pseudomonadota</taxon>
        <taxon>Alphaproteobacteria</taxon>
        <taxon>Sphingomonadales</taxon>
        <taxon>Erythrobacteraceae</taxon>
        <taxon>Aurantiacibacter</taxon>
    </lineage>
</organism>
<evidence type="ECO:0000313" key="5">
    <source>
        <dbReference type="EMBL" id="MEN7536730.1"/>
    </source>
</evidence>
<dbReference type="PANTHER" id="PTHR11559">
    <property type="entry name" value="CARBOXYLESTERASE"/>
    <property type="match status" value="1"/>
</dbReference>
<evidence type="ECO:0000256" key="3">
    <source>
        <dbReference type="RuleBase" id="RU361235"/>
    </source>
</evidence>
<gene>
    <name evidence="5" type="ORF">ABDJ38_06055</name>
</gene>
<evidence type="ECO:0000256" key="2">
    <source>
        <dbReference type="ARBA" id="ARBA00022801"/>
    </source>
</evidence>
<dbReference type="PROSITE" id="PS51318">
    <property type="entry name" value="TAT"/>
    <property type="match status" value="1"/>
</dbReference>